<reference evidence="1 2" key="1">
    <citation type="submission" date="2018-09" db="EMBL/GenBank/DDBJ databases">
        <title>Murine metabolic-syndrome-specific gut microbial biobank.</title>
        <authorList>
            <person name="Liu C."/>
        </authorList>
    </citation>
    <scope>NUCLEOTIDE SEQUENCE [LARGE SCALE GENOMIC DNA]</scope>
    <source>
        <strain evidence="1 2">0.1X-D8-26</strain>
    </source>
</reference>
<proteinExistence type="predicted"/>
<organism evidence="1 2">
    <name type="scientific">Bacteroides acidifaciens</name>
    <dbReference type="NCBI Taxonomy" id="85831"/>
    <lineage>
        <taxon>Bacteria</taxon>
        <taxon>Pseudomonadati</taxon>
        <taxon>Bacteroidota</taxon>
        <taxon>Bacteroidia</taxon>
        <taxon>Bacteroidales</taxon>
        <taxon>Bacteroidaceae</taxon>
        <taxon>Bacteroides</taxon>
    </lineage>
</organism>
<dbReference type="EMBL" id="RAZM01000105">
    <property type="protein sequence ID" value="RLT78476.1"/>
    <property type="molecule type" value="Genomic_DNA"/>
</dbReference>
<protein>
    <submittedName>
        <fullName evidence="1">Uncharacterized protein</fullName>
    </submittedName>
</protein>
<name>A0A3L8A2V5_9BACE</name>
<gene>
    <name evidence="1" type="ORF">D7Y07_19030</name>
</gene>
<dbReference type="AlphaFoldDB" id="A0A3L8A2V5"/>
<comment type="caution">
    <text evidence="1">The sequence shown here is derived from an EMBL/GenBank/DDBJ whole genome shotgun (WGS) entry which is preliminary data.</text>
</comment>
<evidence type="ECO:0000313" key="1">
    <source>
        <dbReference type="EMBL" id="RLT78476.1"/>
    </source>
</evidence>
<evidence type="ECO:0000313" key="2">
    <source>
        <dbReference type="Proteomes" id="UP000267159"/>
    </source>
</evidence>
<dbReference type="Proteomes" id="UP000267159">
    <property type="component" value="Unassembled WGS sequence"/>
</dbReference>
<sequence length="100" mass="10515">MGGSMAHGGAEGAKFRRLRRLWGIVPVGRQGRGAARAARPCARVIRRTAQALNALLNAGGCALLREGQTEGGGAVKIVPVSSLKRGWMVSWIVIWVVIGA</sequence>
<accession>A0A3L8A2V5</accession>